<feature type="chain" id="PRO_5040330508" description="Apple domain-containing protein" evidence="2">
    <location>
        <begin position="20"/>
        <end position="332"/>
    </location>
</feature>
<dbReference type="AlphaFoldDB" id="A0A9P9D6I0"/>
<evidence type="ECO:0000313" key="4">
    <source>
        <dbReference type="Proteomes" id="UP000717696"/>
    </source>
</evidence>
<name>A0A9P9D6I0_9HYPO</name>
<organism evidence="3 4">
    <name type="scientific">Dactylonectria estremocensis</name>
    <dbReference type="NCBI Taxonomy" id="1079267"/>
    <lineage>
        <taxon>Eukaryota</taxon>
        <taxon>Fungi</taxon>
        <taxon>Dikarya</taxon>
        <taxon>Ascomycota</taxon>
        <taxon>Pezizomycotina</taxon>
        <taxon>Sordariomycetes</taxon>
        <taxon>Hypocreomycetidae</taxon>
        <taxon>Hypocreales</taxon>
        <taxon>Nectriaceae</taxon>
        <taxon>Dactylonectria</taxon>
    </lineage>
</organism>
<dbReference type="OrthoDB" id="5347452at2759"/>
<evidence type="ECO:0000256" key="2">
    <source>
        <dbReference type="SAM" id="SignalP"/>
    </source>
</evidence>
<dbReference type="EMBL" id="JAGMUU010000045">
    <property type="protein sequence ID" value="KAH7113650.1"/>
    <property type="molecule type" value="Genomic_DNA"/>
</dbReference>
<dbReference type="CDD" id="cd12087">
    <property type="entry name" value="TM_EGFR-like"/>
    <property type="match status" value="1"/>
</dbReference>
<keyword evidence="1" id="KW-1133">Transmembrane helix</keyword>
<comment type="caution">
    <text evidence="3">The sequence shown here is derived from an EMBL/GenBank/DDBJ whole genome shotgun (WGS) entry which is preliminary data.</text>
</comment>
<accession>A0A9P9D6I0</accession>
<proteinExistence type="predicted"/>
<evidence type="ECO:0000313" key="3">
    <source>
        <dbReference type="EMBL" id="KAH7113650.1"/>
    </source>
</evidence>
<protein>
    <recommendedName>
        <fullName evidence="5">Apple domain-containing protein</fullName>
    </recommendedName>
</protein>
<feature type="transmembrane region" description="Helical" evidence="1">
    <location>
        <begin position="232"/>
        <end position="254"/>
    </location>
</feature>
<keyword evidence="1" id="KW-0472">Membrane</keyword>
<keyword evidence="1" id="KW-0812">Transmembrane</keyword>
<keyword evidence="2" id="KW-0732">Signal</keyword>
<evidence type="ECO:0000256" key="1">
    <source>
        <dbReference type="SAM" id="Phobius"/>
    </source>
</evidence>
<evidence type="ECO:0008006" key="5">
    <source>
        <dbReference type="Google" id="ProtNLM"/>
    </source>
</evidence>
<sequence>MRRLFVALVFSIWTIIANCGLLSEPTQRYSIAYNEQPPAPTQPTEAFKLGQLAERRDTKLEDHTFTLTIAPNPTCGFLSGSPGNAITCENGQRCFWEQDYLSAIFCGTDSNAEVHLACVERETATNPEFCDNVCQSNRAILRCTNTSSPYCRTYAYPDGVHDFRCASTIVPSPESVWFTHSEQNDRNFSTILYSDGLSITLRDSVTLSTTSSTATTSPLKSKDDGSPNIGPIVGGAIGGFAVLSLLVLGIIWLLRRTKTLALPPLVDPRLVKPGRPSLVSSELPNSTITVPSATYPPTQPNWANPSQIPEDVVIEYHEMSGDNDPRIWELQE</sequence>
<feature type="signal peptide" evidence="2">
    <location>
        <begin position="1"/>
        <end position="19"/>
    </location>
</feature>
<dbReference type="Proteomes" id="UP000717696">
    <property type="component" value="Unassembled WGS sequence"/>
</dbReference>
<reference evidence="3" key="1">
    <citation type="journal article" date="2021" name="Nat. Commun.">
        <title>Genetic determinants of endophytism in the Arabidopsis root mycobiome.</title>
        <authorList>
            <person name="Mesny F."/>
            <person name="Miyauchi S."/>
            <person name="Thiergart T."/>
            <person name="Pickel B."/>
            <person name="Atanasova L."/>
            <person name="Karlsson M."/>
            <person name="Huettel B."/>
            <person name="Barry K.W."/>
            <person name="Haridas S."/>
            <person name="Chen C."/>
            <person name="Bauer D."/>
            <person name="Andreopoulos W."/>
            <person name="Pangilinan J."/>
            <person name="LaButti K."/>
            <person name="Riley R."/>
            <person name="Lipzen A."/>
            <person name="Clum A."/>
            <person name="Drula E."/>
            <person name="Henrissat B."/>
            <person name="Kohler A."/>
            <person name="Grigoriev I.V."/>
            <person name="Martin F.M."/>
            <person name="Hacquard S."/>
        </authorList>
    </citation>
    <scope>NUCLEOTIDE SEQUENCE</scope>
    <source>
        <strain evidence="3">MPI-CAGE-AT-0021</strain>
    </source>
</reference>
<keyword evidence="4" id="KW-1185">Reference proteome</keyword>
<gene>
    <name evidence="3" type="ORF">B0J13DRAFT_574132</name>
</gene>